<proteinExistence type="predicted"/>
<keyword evidence="2" id="KW-1185">Reference proteome</keyword>
<feature type="region of interest" description="Disordered" evidence="1">
    <location>
        <begin position="185"/>
        <end position="207"/>
    </location>
</feature>
<name>A0A6J2YUP4_SITOR</name>
<evidence type="ECO:0000313" key="3">
    <source>
        <dbReference type="RefSeq" id="XP_030766560.1"/>
    </source>
</evidence>
<accession>A0A6J2YUP4</accession>
<dbReference type="Proteomes" id="UP000504635">
    <property type="component" value="Unplaced"/>
</dbReference>
<dbReference type="GeneID" id="115890460"/>
<dbReference type="RefSeq" id="XP_030766560.1">
    <property type="nucleotide sequence ID" value="XM_030910700.1"/>
</dbReference>
<dbReference type="KEGG" id="soy:115890460"/>
<protein>
    <submittedName>
        <fullName evidence="3">Uncharacterized protein LOC115890460</fullName>
    </submittedName>
</protein>
<dbReference type="InParanoid" id="A0A6J2YUP4"/>
<sequence length="299" mass="33743">MSSKKFKNTVKTITRNLVTHTDAMEVDLQILIANMLEIIESKITSLKKLLKLKMYIRRVKGFSSLQKIVNVDDVTSETYSISKQSNLPGSNAVHGSLDDLPSLAYALDQSSLPASEAKALENIDEKSEDVNKGILDMDSLCCDLNPQKSQTIGSSKKLCNSDKIVSLDKYIYVLLDEEFKKYAKEKEDRENRNNNGDREVSESKQKPASVSKSSVVLLSRSDYESIIDILNSVLAAYKQQEKREKLELLKKNLGKSITEPTMNNKSDLRVKRKTCSDSLCDKKEIEKKENKKWTSSCDL</sequence>
<reference evidence="3" key="1">
    <citation type="submission" date="2025-08" db="UniProtKB">
        <authorList>
            <consortium name="RefSeq"/>
        </authorList>
    </citation>
    <scope>IDENTIFICATION</scope>
    <source>
        <tissue evidence="3">Gonads</tissue>
    </source>
</reference>
<dbReference type="AlphaFoldDB" id="A0A6J2YUP4"/>
<feature type="compositionally biased region" description="Basic and acidic residues" evidence="1">
    <location>
        <begin position="185"/>
        <end position="205"/>
    </location>
</feature>
<organism evidence="2 3">
    <name type="scientific">Sitophilus oryzae</name>
    <name type="common">Rice weevil</name>
    <name type="synonym">Curculio oryzae</name>
    <dbReference type="NCBI Taxonomy" id="7048"/>
    <lineage>
        <taxon>Eukaryota</taxon>
        <taxon>Metazoa</taxon>
        <taxon>Ecdysozoa</taxon>
        <taxon>Arthropoda</taxon>
        <taxon>Hexapoda</taxon>
        <taxon>Insecta</taxon>
        <taxon>Pterygota</taxon>
        <taxon>Neoptera</taxon>
        <taxon>Endopterygota</taxon>
        <taxon>Coleoptera</taxon>
        <taxon>Polyphaga</taxon>
        <taxon>Cucujiformia</taxon>
        <taxon>Curculionidae</taxon>
        <taxon>Dryophthorinae</taxon>
        <taxon>Sitophilus</taxon>
    </lineage>
</organism>
<gene>
    <name evidence="3" type="primary">LOC115890460</name>
</gene>
<evidence type="ECO:0000313" key="2">
    <source>
        <dbReference type="Proteomes" id="UP000504635"/>
    </source>
</evidence>
<dbReference type="OrthoDB" id="10632834at2759"/>
<evidence type="ECO:0000256" key="1">
    <source>
        <dbReference type="SAM" id="MobiDB-lite"/>
    </source>
</evidence>